<accession>A0AA37QGB3</accession>
<dbReference type="InterPro" id="IPR024072">
    <property type="entry name" value="DHFR-like_dom_sf"/>
</dbReference>
<evidence type="ECO:0000259" key="4">
    <source>
        <dbReference type="Pfam" id="PF01872"/>
    </source>
</evidence>
<keyword evidence="3" id="KW-0560">Oxidoreductase</keyword>
<keyword evidence="2" id="KW-0521">NADP</keyword>
<evidence type="ECO:0000313" key="6">
    <source>
        <dbReference type="Proteomes" id="UP001161325"/>
    </source>
</evidence>
<dbReference type="EMBL" id="BRXS01000003">
    <property type="protein sequence ID" value="GLC25268.1"/>
    <property type="molecule type" value="Genomic_DNA"/>
</dbReference>
<evidence type="ECO:0000256" key="2">
    <source>
        <dbReference type="ARBA" id="ARBA00022857"/>
    </source>
</evidence>
<dbReference type="RefSeq" id="WP_284349718.1">
    <property type="nucleotide sequence ID" value="NZ_BRXS01000003.1"/>
</dbReference>
<dbReference type="Gene3D" id="3.40.430.10">
    <property type="entry name" value="Dihydrofolate Reductase, subunit A"/>
    <property type="match status" value="1"/>
</dbReference>
<sequence length="238" mass="25815">MTTSEGRPRVICHMMASLDGRIVTEEWPLSADERREYEQLHATYGSDGWLCGRITMEQHFAAGARTDADVARTYDGPPREDFVAPGEHDSYAIAVDPRGKLVWESGDAGGDHVVAVLTERVSDDYLATLRARGVSYLLAGRDDVDLPRALEKIGARLGVRTLMLEGGGGINGSLLRAGLVDEISLLVAPVVDGRVGTPALFDIEGDGVAPHRLTLAHVDRRGDDVLWLRYRVERAGGA</sequence>
<dbReference type="InterPro" id="IPR002734">
    <property type="entry name" value="RibDG_C"/>
</dbReference>
<comment type="pathway">
    <text evidence="1">Cofactor biosynthesis; riboflavin biosynthesis.</text>
</comment>
<organism evidence="5 6">
    <name type="scientific">Roseisolibacter agri</name>
    <dbReference type="NCBI Taxonomy" id="2014610"/>
    <lineage>
        <taxon>Bacteria</taxon>
        <taxon>Pseudomonadati</taxon>
        <taxon>Gemmatimonadota</taxon>
        <taxon>Gemmatimonadia</taxon>
        <taxon>Gemmatimonadales</taxon>
        <taxon>Gemmatimonadaceae</taxon>
        <taxon>Roseisolibacter</taxon>
    </lineage>
</organism>
<keyword evidence="6" id="KW-1185">Reference proteome</keyword>
<dbReference type="Pfam" id="PF01872">
    <property type="entry name" value="RibD_C"/>
    <property type="match status" value="1"/>
</dbReference>
<evidence type="ECO:0000313" key="5">
    <source>
        <dbReference type="EMBL" id="GLC25268.1"/>
    </source>
</evidence>
<reference evidence="5" key="1">
    <citation type="submission" date="2022-08" db="EMBL/GenBank/DDBJ databases">
        <title>Draft genome sequencing of Roseisolibacter agri AW1220.</title>
        <authorList>
            <person name="Tobiishi Y."/>
            <person name="Tonouchi A."/>
        </authorList>
    </citation>
    <scope>NUCLEOTIDE SEQUENCE</scope>
    <source>
        <strain evidence="5">AW1220</strain>
    </source>
</reference>
<dbReference type="PANTHER" id="PTHR38011:SF7">
    <property type="entry name" value="2,5-DIAMINO-6-RIBOSYLAMINO-4(3H)-PYRIMIDINONE 5'-PHOSPHATE REDUCTASE"/>
    <property type="match status" value="1"/>
</dbReference>
<proteinExistence type="predicted"/>
<dbReference type="GO" id="GO:0008703">
    <property type="term" value="F:5-amino-6-(5-phosphoribosylamino)uracil reductase activity"/>
    <property type="evidence" value="ECO:0007669"/>
    <property type="project" value="InterPro"/>
</dbReference>
<dbReference type="GO" id="GO:0009231">
    <property type="term" value="P:riboflavin biosynthetic process"/>
    <property type="evidence" value="ECO:0007669"/>
    <property type="project" value="InterPro"/>
</dbReference>
<gene>
    <name evidence="5" type="ORF">rosag_17810</name>
</gene>
<dbReference type="PANTHER" id="PTHR38011">
    <property type="entry name" value="DIHYDROFOLATE REDUCTASE FAMILY PROTEIN (AFU_ORTHOLOGUE AFUA_8G06820)"/>
    <property type="match status" value="1"/>
</dbReference>
<dbReference type="SUPFAM" id="SSF53597">
    <property type="entry name" value="Dihydrofolate reductase-like"/>
    <property type="match status" value="1"/>
</dbReference>
<feature type="domain" description="Bacterial bifunctional deaminase-reductase C-terminal" evidence="4">
    <location>
        <begin position="8"/>
        <end position="226"/>
    </location>
</feature>
<evidence type="ECO:0000256" key="1">
    <source>
        <dbReference type="ARBA" id="ARBA00005104"/>
    </source>
</evidence>
<dbReference type="Proteomes" id="UP001161325">
    <property type="component" value="Unassembled WGS sequence"/>
</dbReference>
<dbReference type="InterPro" id="IPR050765">
    <property type="entry name" value="Riboflavin_Biosynth_HTPR"/>
</dbReference>
<protein>
    <submittedName>
        <fullName evidence="5">2-hydroxy-3-oxopropionate reductase</fullName>
    </submittedName>
</protein>
<comment type="caution">
    <text evidence="5">The sequence shown here is derived from an EMBL/GenBank/DDBJ whole genome shotgun (WGS) entry which is preliminary data.</text>
</comment>
<evidence type="ECO:0000256" key="3">
    <source>
        <dbReference type="ARBA" id="ARBA00023002"/>
    </source>
</evidence>
<name>A0AA37QGB3_9BACT</name>
<dbReference type="AlphaFoldDB" id="A0AA37QGB3"/>